<evidence type="ECO:0000313" key="13">
    <source>
        <dbReference type="Proteomes" id="UP000322000"/>
    </source>
</evidence>
<comment type="subcellular location">
    <subcellularLocation>
        <location evidence="1">Membrane</location>
        <topology evidence="1">Multi-pass membrane protein</topology>
    </subcellularLocation>
</comment>
<evidence type="ECO:0000313" key="14">
    <source>
        <dbReference type="RefSeq" id="XP_026741057.1"/>
    </source>
</evidence>
<sequence length="387" mass="44892">MPDLFETLNLTGYNLESYYTSIISASLEDLNVVDLPKPEILELIKPQDYAKISADLFIKLDDQTLTTLLKWPLSIDTSMTEMGMCHVLNSNVAVFDDPTKWSDSTVAYAKKNIELSLHDIDYFVQIVNYAEAYKVYTLSPDEVILSGAASLTFDTEGFLSFGVQITSTRASEDIKYIPLHLRKCRFYYETTSKRYSIYSYNRCLLECRINMILKLCGCIPHFYKPLDSERICSLAELECVFEYKREILKLSASNDTMEKFGNTNDIPRSFRECGCLGNCEEDVFTNDHETFLPQETMNRLSVSVSAFPKVRVKREIIFSFSDFFRKLIFSVNWQYSLSLLLGQTWIKISVLFRYFSEPDMSLKYDFCGKWRHTYNMYSHSTNKSFIS</sequence>
<dbReference type="OrthoDB" id="7386590at2759"/>
<evidence type="ECO:0000256" key="4">
    <source>
        <dbReference type="ARBA" id="ARBA00022461"/>
    </source>
</evidence>
<evidence type="ECO:0000256" key="5">
    <source>
        <dbReference type="ARBA" id="ARBA00022692"/>
    </source>
</evidence>
<dbReference type="GO" id="GO:0005886">
    <property type="term" value="C:plasma membrane"/>
    <property type="evidence" value="ECO:0007669"/>
    <property type="project" value="TreeGrafter"/>
</dbReference>
<keyword evidence="10 12" id="KW-0739">Sodium transport</keyword>
<keyword evidence="11 12" id="KW-0407">Ion channel</keyword>
<protein>
    <submittedName>
        <fullName evidence="14">Uncharacterized protein LOC113503361 isoform X1</fullName>
    </submittedName>
</protein>
<dbReference type="KEGG" id="tnl:113503361"/>
<accession>A0A7E5WL30</accession>
<keyword evidence="8 12" id="KW-0406">Ion transport</keyword>
<evidence type="ECO:0000256" key="7">
    <source>
        <dbReference type="ARBA" id="ARBA00023053"/>
    </source>
</evidence>
<keyword evidence="6" id="KW-1133">Transmembrane helix</keyword>
<keyword evidence="4 12" id="KW-0894">Sodium channel</keyword>
<evidence type="ECO:0000256" key="1">
    <source>
        <dbReference type="ARBA" id="ARBA00004141"/>
    </source>
</evidence>
<dbReference type="Proteomes" id="UP000322000">
    <property type="component" value="Chromosome 19"/>
</dbReference>
<keyword evidence="3 12" id="KW-0813">Transport</keyword>
<keyword evidence="13" id="KW-1185">Reference proteome</keyword>
<dbReference type="PANTHER" id="PTHR11690:SF240">
    <property type="entry name" value="PICKPOCKET 25-RELATED"/>
    <property type="match status" value="1"/>
</dbReference>
<evidence type="ECO:0000256" key="3">
    <source>
        <dbReference type="ARBA" id="ARBA00022448"/>
    </source>
</evidence>
<proteinExistence type="inferred from homology"/>
<reference evidence="14" key="1">
    <citation type="submission" date="2025-08" db="UniProtKB">
        <authorList>
            <consortium name="RefSeq"/>
        </authorList>
    </citation>
    <scope>IDENTIFICATION</scope>
</reference>
<keyword evidence="7" id="KW-0915">Sodium</keyword>
<keyword evidence="9" id="KW-0472">Membrane</keyword>
<evidence type="ECO:0000256" key="10">
    <source>
        <dbReference type="ARBA" id="ARBA00023201"/>
    </source>
</evidence>
<dbReference type="AlphaFoldDB" id="A0A7E5WL30"/>
<dbReference type="InterPro" id="IPR001873">
    <property type="entry name" value="ENaC"/>
</dbReference>
<comment type="similarity">
    <text evidence="2 12">Belongs to the amiloride-sensitive sodium channel (TC 1.A.6) family.</text>
</comment>
<evidence type="ECO:0000256" key="9">
    <source>
        <dbReference type="ARBA" id="ARBA00023136"/>
    </source>
</evidence>
<dbReference type="InParanoid" id="A0A7E5WL30"/>
<evidence type="ECO:0000256" key="12">
    <source>
        <dbReference type="RuleBase" id="RU000679"/>
    </source>
</evidence>
<dbReference type="PANTHER" id="PTHR11690">
    <property type="entry name" value="AMILORIDE-SENSITIVE SODIUM CHANNEL-RELATED"/>
    <property type="match status" value="1"/>
</dbReference>
<dbReference type="Gene3D" id="1.10.287.820">
    <property type="entry name" value="Acid-sensing ion channel domain"/>
    <property type="match status" value="1"/>
</dbReference>
<keyword evidence="5 12" id="KW-0812">Transmembrane</keyword>
<name>A0A7E5WL30_TRINI</name>
<evidence type="ECO:0000256" key="2">
    <source>
        <dbReference type="ARBA" id="ARBA00007193"/>
    </source>
</evidence>
<dbReference type="Pfam" id="PF00858">
    <property type="entry name" value="ASC"/>
    <property type="match status" value="1"/>
</dbReference>
<evidence type="ECO:0000256" key="8">
    <source>
        <dbReference type="ARBA" id="ARBA00023065"/>
    </source>
</evidence>
<evidence type="ECO:0000256" key="6">
    <source>
        <dbReference type="ARBA" id="ARBA00022989"/>
    </source>
</evidence>
<dbReference type="RefSeq" id="XP_026741057.1">
    <property type="nucleotide sequence ID" value="XM_026885256.1"/>
</dbReference>
<evidence type="ECO:0000256" key="11">
    <source>
        <dbReference type="ARBA" id="ARBA00023303"/>
    </source>
</evidence>
<dbReference type="GO" id="GO:0015280">
    <property type="term" value="F:ligand-gated sodium channel activity"/>
    <property type="evidence" value="ECO:0007669"/>
    <property type="project" value="TreeGrafter"/>
</dbReference>
<gene>
    <name evidence="14" type="primary">LOC113503361</name>
</gene>
<dbReference type="GeneID" id="113503361"/>
<organism evidence="13 14">
    <name type="scientific">Trichoplusia ni</name>
    <name type="common">Cabbage looper</name>
    <dbReference type="NCBI Taxonomy" id="7111"/>
    <lineage>
        <taxon>Eukaryota</taxon>
        <taxon>Metazoa</taxon>
        <taxon>Ecdysozoa</taxon>
        <taxon>Arthropoda</taxon>
        <taxon>Hexapoda</taxon>
        <taxon>Insecta</taxon>
        <taxon>Pterygota</taxon>
        <taxon>Neoptera</taxon>
        <taxon>Endopterygota</taxon>
        <taxon>Lepidoptera</taxon>
        <taxon>Glossata</taxon>
        <taxon>Ditrysia</taxon>
        <taxon>Noctuoidea</taxon>
        <taxon>Noctuidae</taxon>
        <taxon>Plusiinae</taxon>
        <taxon>Trichoplusia</taxon>
    </lineage>
</organism>